<sequence>MDRKPMVVLAVTVSQSTGFFKGKISTLIENGFDVAVIASPGIAYTEGASFYPISMKREISLFHDMISLLQLIRLIRRLNPEIINYGTPKAGLLVGMAAFICRVPNRIYTSHGLRLETTKGIKRFILSLTEKISIFCSHKVICVSNSLKQKLIDLKLLPQSKGIVIRNGSCKGLDVEPFEISDVLQTQVSCLKKKIGIESDEVIGYVGRFTRDKGIYELINAFNKLKIERPNICLLLCGTFEEGDPIDEDTKWTIENDPNIYNVGFVEDTLPYYFLMNVLILPSYREGFGNVILEANAACIPVIATYVTGCVDAVKDGETGFLVPPRDSNILAEKVSILLNDPNRAREMGKLGKKRVLQDFKPKDIFFEYVRIYKEMV</sequence>
<dbReference type="EMBL" id="LVWI01000030">
    <property type="protein sequence ID" value="OKP88584.1"/>
    <property type="molecule type" value="Genomic_DNA"/>
</dbReference>
<name>A0ABX3ESD5_9BACL</name>
<dbReference type="RefSeq" id="WP_074107095.1">
    <property type="nucleotide sequence ID" value="NZ_LVWI01000030.1"/>
</dbReference>
<dbReference type="InterPro" id="IPR028098">
    <property type="entry name" value="Glyco_trans_4-like_N"/>
</dbReference>
<evidence type="ECO:0008006" key="5">
    <source>
        <dbReference type="Google" id="ProtNLM"/>
    </source>
</evidence>
<proteinExistence type="predicted"/>
<dbReference type="PANTHER" id="PTHR12526:SF630">
    <property type="entry name" value="GLYCOSYLTRANSFERASE"/>
    <property type="match status" value="1"/>
</dbReference>
<gene>
    <name evidence="3" type="ORF">A3844_07785</name>
</gene>
<evidence type="ECO:0000313" key="4">
    <source>
        <dbReference type="Proteomes" id="UP000186058"/>
    </source>
</evidence>
<keyword evidence="4" id="KW-1185">Reference proteome</keyword>
<dbReference type="Pfam" id="PF13439">
    <property type="entry name" value="Glyco_transf_4"/>
    <property type="match status" value="1"/>
</dbReference>
<dbReference type="CDD" id="cd03808">
    <property type="entry name" value="GT4_CapM-like"/>
    <property type="match status" value="1"/>
</dbReference>
<evidence type="ECO:0000259" key="1">
    <source>
        <dbReference type="Pfam" id="PF00534"/>
    </source>
</evidence>
<dbReference type="Gene3D" id="3.40.50.2000">
    <property type="entry name" value="Glycogen Phosphorylase B"/>
    <property type="match status" value="2"/>
</dbReference>
<comment type="caution">
    <text evidence="3">The sequence shown here is derived from an EMBL/GenBank/DDBJ whole genome shotgun (WGS) entry which is preliminary data.</text>
</comment>
<feature type="domain" description="Glycosyltransferase subfamily 4-like N-terminal" evidence="2">
    <location>
        <begin position="27"/>
        <end position="168"/>
    </location>
</feature>
<dbReference type="Proteomes" id="UP000186058">
    <property type="component" value="Unassembled WGS sequence"/>
</dbReference>
<evidence type="ECO:0000313" key="3">
    <source>
        <dbReference type="EMBL" id="OKP88584.1"/>
    </source>
</evidence>
<dbReference type="PANTHER" id="PTHR12526">
    <property type="entry name" value="GLYCOSYLTRANSFERASE"/>
    <property type="match status" value="1"/>
</dbReference>
<reference evidence="3 4" key="1">
    <citation type="submission" date="2016-03" db="EMBL/GenBank/DDBJ databases">
        <authorList>
            <person name="Sant'Anna F.H."/>
            <person name="Ambrosini A."/>
            <person name="Souza R."/>
            <person name="Bach E."/>
            <person name="Fernandes G."/>
            <person name="Balsanelli E."/>
            <person name="Baura V.A."/>
            <person name="Souza E.M."/>
            <person name="Passaglia L."/>
        </authorList>
    </citation>
    <scope>NUCLEOTIDE SEQUENCE [LARGE SCALE GENOMIC DNA]</scope>
    <source>
        <strain evidence="3 4">P26E</strain>
    </source>
</reference>
<evidence type="ECO:0000259" key="2">
    <source>
        <dbReference type="Pfam" id="PF13439"/>
    </source>
</evidence>
<accession>A0ABX3ESD5</accession>
<dbReference type="Pfam" id="PF00534">
    <property type="entry name" value="Glycos_transf_1"/>
    <property type="match status" value="1"/>
</dbReference>
<protein>
    <recommendedName>
        <fullName evidence="5">Glycosyltransferase family 1 protein</fullName>
    </recommendedName>
</protein>
<dbReference type="SUPFAM" id="SSF53756">
    <property type="entry name" value="UDP-Glycosyltransferase/glycogen phosphorylase"/>
    <property type="match status" value="1"/>
</dbReference>
<dbReference type="InterPro" id="IPR001296">
    <property type="entry name" value="Glyco_trans_1"/>
</dbReference>
<feature type="domain" description="Glycosyl transferase family 1" evidence="1">
    <location>
        <begin position="192"/>
        <end position="355"/>
    </location>
</feature>
<organism evidence="3 4">
    <name type="scientific">Paenibacillus helianthi</name>
    <dbReference type="NCBI Taxonomy" id="1349432"/>
    <lineage>
        <taxon>Bacteria</taxon>
        <taxon>Bacillati</taxon>
        <taxon>Bacillota</taxon>
        <taxon>Bacilli</taxon>
        <taxon>Bacillales</taxon>
        <taxon>Paenibacillaceae</taxon>
        <taxon>Paenibacillus</taxon>
    </lineage>
</organism>